<protein>
    <recommendedName>
        <fullName evidence="8">PKD/REJ-like domain-containing protein</fullName>
    </recommendedName>
</protein>
<feature type="transmembrane region" description="Helical" evidence="7">
    <location>
        <begin position="740"/>
        <end position="762"/>
    </location>
</feature>
<feature type="transmembrane region" description="Helical" evidence="7">
    <location>
        <begin position="1728"/>
        <end position="1747"/>
    </location>
</feature>
<keyword evidence="3" id="KW-0677">Repeat</keyword>
<feature type="compositionally biased region" description="Acidic residues" evidence="6">
    <location>
        <begin position="1360"/>
        <end position="1370"/>
    </location>
</feature>
<comment type="caution">
    <text evidence="9">The sequence shown here is derived from an EMBL/GenBank/DDBJ whole genome shotgun (WGS) entry which is preliminary data.</text>
</comment>
<evidence type="ECO:0000256" key="7">
    <source>
        <dbReference type="SAM" id="Phobius"/>
    </source>
</evidence>
<evidence type="ECO:0000256" key="5">
    <source>
        <dbReference type="ARBA" id="ARBA00023136"/>
    </source>
</evidence>
<keyword evidence="4 7" id="KW-1133">Transmembrane helix</keyword>
<feature type="non-terminal residue" evidence="9">
    <location>
        <position position="1"/>
    </location>
</feature>
<feature type="compositionally biased region" description="Low complexity" evidence="6">
    <location>
        <begin position="829"/>
        <end position="844"/>
    </location>
</feature>
<feature type="region of interest" description="Disordered" evidence="6">
    <location>
        <begin position="797"/>
        <end position="851"/>
    </location>
</feature>
<proteinExistence type="predicted"/>
<dbReference type="InterPro" id="IPR002859">
    <property type="entry name" value="PKD/REJ-like"/>
</dbReference>
<evidence type="ECO:0000313" key="10">
    <source>
        <dbReference type="Proteomes" id="UP001190700"/>
    </source>
</evidence>
<sequence>PNVLAEGSSYRFKLSATDAIGTAWISMDIQTNSPPHSGIFHVTPTEGLMYETVFLHEGSGWEDHPDDLPLWYQLRYEVIGASGGSAPAMLTQWQPSSTFQQLMAVSGIAEHLNRVTVHLFVKDSLAATTSVAQNLTVKPLAFKNRAAQELLVEAALYSANQDLVNGQDPCGTVLSMASLLNAAAAAPQNISASKTERRHRHILTDDAYNNRKLANVGGGILNMTREEEARLKASQSQRERMMSLNMEVWANLLPMSTDTITRVAELMAAVAQSPAELTSASRSDILALGDSLVARTREPAHTSSLSTSSSVPPLSVKAAQAIADGLSGVVFSVAEKADQNVEVPAAVAVMHEIAFSSMQDMVPGEEPAVVASTAVSSVAQCDDLHSDTARLFNEPLESPGGVALTFPRSLADALQQHPSTSSGLVSSGLVFTALVSSVLNPHQNTTVGRCHEHGGEIIADSRRISLLSSSGEFTSSYISSNVTTISLYNGTRDEDVLRVHGLEEAFTFSLVFHVPPESGDEAGSPPAQKPAAATWLMEPLWTADGINSENGAQTHAQCTFFHESAYGEHGGDVAREAEGGYYSTEGCATLPNPVPAGTLPYWREVNVSVLGGQLEAAWGMPNTSLLANCREVWVDAEAAAQDALATGLASKRLRTYVGAGCGISDPENEVGCWWDSLRQAFTGPGCVWTDHLGCMCTHLTDFAAARSTSFGNRRFPAEVEVFDVDDAMSLSIASMANSTALLTLLAIFILGAIVLFCVSNYLHNRERLQLLVALVNPIGGIFRSLDDAWSWSLVDNAEDPHHRPRNSDTSTNALQKDDHDTTREDKHPAPAAVAANDRATTSARTRARQKRQSLADAVAQLAATIDAVNDTALDGLDDANGSENDDNDVGGNERLGFHTTGMTTRSSIHLHLQQPLEMTLEAEADQDEGQWLDSSVNRGAVVKPLARQITRQVSADDHKPYNSSTSLSELPISSAHASPVIDMDANAGKCKLTLRAPSPPPSLTNTTARSTRIIDRSSTEVKPWRTVAHQEAANILLATIMKDLDALPHATESRMASGIHDLNCYNDTADGIGVTESYTALQRNNGDAVGGLVVKDKAHPFITDSAAGVGNLQLHATYPPSETGSLRAQQSAMKDPVESAVELRSTWAYKNRASIVGSIAARYISNSYARSHEKINEHIPKLSIFKQEIRVLNARALFRTMKISVFRLQFCIPLNCLEQLALDKMDSLDASKAAAEVQGNGGREVGASTSQAVTEAMAGVAIQPISHTPDADDQQPPGTTEITHSASRALSSKKTLSSKGSLSTTGRSPSPKSIISWKIKRLFKNMNILKTSVSMNQLKRHQSSRKSVSSVVARHIKDDCSDDDEDDNVDDVGHRDTNYLSASSAGEKSHRDQRNNGKLSRVTTKRSAKQWQEQHLPVERMLGTAIVHAFLSMNTILSQEDLSMQTTLASQLPWQMPCDRPFPWYVNTFKVLIGSIRTVGWYQRSHLWNLIFLQCPDGSYKMSVHLATVLKSGRPLEDLMVNPVAPFDPAVLEESMPLQLIETLGLEATLNNAQDNLTPTLQALRTPSSTVAHDVWATLLVVQRLMTYPFTWIENPDDPFWKHVTIQSKSEQYITLQCHKYPALRRCLPELEHIASELVHHWTRNHENRIAEMYAAQQLSQDKVGKKMQSFVERFGRVLKPPGEQATSGFKSFWASFKHSVVRVAKAHPVTAIFMVMATEPFTRSDRILVQANTFICMLLFAVWFFYSKAVNCCLELRTHLSCPRSSDIDTPCIGFPTCAALTAGESADGEPEELAMMHGKFVCTAFPQSTYADRIWMVLIMISIITPLTIVLSNLFIVHANATIPKNWEIRQRTDERCASSRAGASCADAGQFADELANANERSISRAPWCFRTTCMDNFLVLATSKAEAAGSEPVVQAEDWTEPREGQGAHGRLPVCLGLNIESEACSAGKEISAEDLTHISYNDGDYEHLNMDKEKYEVVEPNGNGAGGGAHDEDVALPAEHVSAVHSHGLGMHPVGRTEDKLLSRARTNLVFAFVTFGPPEAPGTSVSIVRDHISVSGELVSVALHYKEKRKRHVRLKGRLATERVQGLLQLLKH</sequence>
<feature type="compositionally biased region" description="Low complexity" evidence="6">
    <location>
        <begin position="1285"/>
        <end position="1311"/>
    </location>
</feature>
<evidence type="ECO:0000313" key="9">
    <source>
        <dbReference type="EMBL" id="KAK3246868.1"/>
    </source>
</evidence>
<keyword evidence="5 7" id="KW-0472">Membrane</keyword>
<feature type="domain" description="PKD/REJ-like" evidence="8">
    <location>
        <begin position="2"/>
        <end position="150"/>
    </location>
</feature>
<evidence type="ECO:0000256" key="6">
    <source>
        <dbReference type="SAM" id="MobiDB-lite"/>
    </source>
</evidence>
<evidence type="ECO:0000259" key="8">
    <source>
        <dbReference type="Pfam" id="PF02010"/>
    </source>
</evidence>
<comment type="subcellular location">
    <subcellularLocation>
        <location evidence="1">Membrane</location>
    </subcellularLocation>
</comment>
<evidence type="ECO:0000256" key="1">
    <source>
        <dbReference type="ARBA" id="ARBA00004370"/>
    </source>
</evidence>
<reference evidence="9 10" key="1">
    <citation type="journal article" date="2015" name="Genome Biol. Evol.">
        <title>Comparative Genomics of a Bacterivorous Green Alga Reveals Evolutionary Causalities and Consequences of Phago-Mixotrophic Mode of Nutrition.</title>
        <authorList>
            <person name="Burns J.A."/>
            <person name="Paasch A."/>
            <person name="Narechania A."/>
            <person name="Kim E."/>
        </authorList>
    </citation>
    <scope>NUCLEOTIDE SEQUENCE [LARGE SCALE GENOMIC DNA]</scope>
    <source>
        <strain evidence="9 10">PLY_AMNH</strain>
    </source>
</reference>
<feature type="region of interest" description="Disordered" evidence="6">
    <location>
        <begin position="1266"/>
        <end position="1311"/>
    </location>
</feature>
<keyword evidence="10" id="KW-1185">Reference proteome</keyword>
<evidence type="ECO:0000256" key="2">
    <source>
        <dbReference type="ARBA" id="ARBA00022692"/>
    </source>
</evidence>
<dbReference type="EMBL" id="LGRX02029403">
    <property type="protein sequence ID" value="KAK3246868.1"/>
    <property type="molecule type" value="Genomic_DNA"/>
</dbReference>
<organism evidence="9 10">
    <name type="scientific">Cymbomonas tetramitiformis</name>
    <dbReference type="NCBI Taxonomy" id="36881"/>
    <lineage>
        <taxon>Eukaryota</taxon>
        <taxon>Viridiplantae</taxon>
        <taxon>Chlorophyta</taxon>
        <taxon>Pyramimonadophyceae</taxon>
        <taxon>Pyramimonadales</taxon>
        <taxon>Pyramimonadaceae</taxon>
        <taxon>Cymbomonas</taxon>
    </lineage>
</organism>
<gene>
    <name evidence="9" type="ORF">CYMTET_43608</name>
</gene>
<evidence type="ECO:0000256" key="3">
    <source>
        <dbReference type="ARBA" id="ARBA00022737"/>
    </source>
</evidence>
<dbReference type="GO" id="GO:0006816">
    <property type="term" value="P:calcium ion transport"/>
    <property type="evidence" value="ECO:0007669"/>
    <property type="project" value="TreeGrafter"/>
</dbReference>
<keyword evidence="2 7" id="KW-0812">Transmembrane</keyword>
<feature type="transmembrane region" description="Helical" evidence="7">
    <location>
        <begin position="1816"/>
        <end position="1839"/>
    </location>
</feature>
<dbReference type="GO" id="GO:0005886">
    <property type="term" value="C:plasma membrane"/>
    <property type="evidence" value="ECO:0007669"/>
    <property type="project" value="TreeGrafter"/>
</dbReference>
<dbReference type="GO" id="GO:0005261">
    <property type="term" value="F:monoatomic cation channel activity"/>
    <property type="evidence" value="ECO:0007669"/>
    <property type="project" value="TreeGrafter"/>
</dbReference>
<dbReference type="Pfam" id="PF02010">
    <property type="entry name" value="REJ"/>
    <property type="match status" value="1"/>
</dbReference>
<name>A0AAE0C1U7_9CHLO</name>
<dbReference type="PANTHER" id="PTHR46730:SF1">
    <property type="entry name" value="PLAT DOMAIN-CONTAINING PROTEIN"/>
    <property type="match status" value="1"/>
</dbReference>
<dbReference type="Proteomes" id="UP001190700">
    <property type="component" value="Unassembled WGS sequence"/>
</dbReference>
<evidence type="ECO:0000256" key="4">
    <source>
        <dbReference type="ARBA" id="ARBA00022989"/>
    </source>
</evidence>
<dbReference type="PANTHER" id="PTHR46730">
    <property type="entry name" value="POLYCYSTIN-1"/>
    <property type="match status" value="1"/>
</dbReference>
<feature type="region of interest" description="Disordered" evidence="6">
    <location>
        <begin position="1357"/>
        <end position="1406"/>
    </location>
</feature>
<feature type="compositionally biased region" description="Basic and acidic residues" evidence="6">
    <location>
        <begin position="815"/>
        <end position="828"/>
    </location>
</feature>
<accession>A0AAE0C1U7</accession>